<dbReference type="AlphaFoldDB" id="A0A1F5F3H9"/>
<dbReference type="Pfam" id="PF06827">
    <property type="entry name" value="zf-FPG_IleRS"/>
    <property type="match status" value="1"/>
</dbReference>
<dbReference type="Gene3D" id="1.10.8.50">
    <property type="match status" value="1"/>
</dbReference>
<evidence type="ECO:0000313" key="20">
    <source>
        <dbReference type="Proteomes" id="UP000176191"/>
    </source>
</evidence>
<evidence type="ECO:0000256" key="2">
    <source>
        <dbReference type="ARBA" id="ARBA00001947"/>
    </source>
</evidence>
<comment type="catalytic activity">
    <reaction evidence="1">
        <text>Hydrolysis of DNA containing ring-opened 7-methylguanine residues, releasing 2,6-diamino-4-hydroxy-5-(N-methyl)formamidopyrimidine.</text>
        <dbReference type="EC" id="3.2.2.23"/>
    </reaction>
</comment>
<evidence type="ECO:0000256" key="7">
    <source>
        <dbReference type="ARBA" id="ARBA00022771"/>
    </source>
</evidence>
<dbReference type="PROSITE" id="PS51066">
    <property type="entry name" value="ZF_FPG_2"/>
    <property type="match status" value="1"/>
</dbReference>
<evidence type="ECO:0000256" key="12">
    <source>
        <dbReference type="ARBA" id="ARBA00023239"/>
    </source>
</evidence>
<evidence type="ECO:0000256" key="16">
    <source>
        <dbReference type="PROSITE-ProRule" id="PRU00391"/>
    </source>
</evidence>
<evidence type="ECO:0000256" key="8">
    <source>
        <dbReference type="ARBA" id="ARBA00022801"/>
    </source>
</evidence>
<reference evidence="19 20" key="1">
    <citation type="journal article" date="2016" name="Nat. Commun.">
        <title>Thousands of microbial genomes shed light on interconnected biogeochemical processes in an aquifer system.</title>
        <authorList>
            <person name="Anantharaman K."/>
            <person name="Brown C.T."/>
            <person name="Hug L.A."/>
            <person name="Sharon I."/>
            <person name="Castelle C.J."/>
            <person name="Probst A.J."/>
            <person name="Thomas B.C."/>
            <person name="Singh A."/>
            <person name="Wilkins M.J."/>
            <person name="Karaoz U."/>
            <person name="Brodie E.L."/>
            <person name="Williams K.H."/>
            <person name="Hubbard S.S."/>
            <person name="Banfield J.F."/>
        </authorList>
    </citation>
    <scope>NUCLEOTIDE SEQUENCE [LARGE SCALE GENOMIC DNA]</scope>
</reference>
<evidence type="ECO:0000256" key="13">
    <source>
        <dbReference type="ARBA" id="ARBA00023268"/>
    </source>
</evidence>
<dbReference type="InterPro" id="IPR010663">
    <property type="entry name" value="Znf_FPG/IleRS"/>
</dbReference>
<comment type="similarity">
    <text evidence="3">Belongs to the FPG family.</text>
</comment>
<dbReference type="PROSITE" id="PS51068">
    <property type="entry name" value="FPG_CAT"/>
    <property type="match status" value="1"/>
</dbReference>
<evidence type="ECO:0000259" key="17">
    <source>
        <dbReference type="PROSITE" id="PS51066"/>
    </source>
</evidence>
<dbReference type="InterPro" id="IPR012319">
    <property type="entry name" value="FPG_cat"/>
</dbReference>
<keyword evidence="7 16" id="KW-0863">Zinc-finger</keyword>
<dbReference type="SMART" id="SM01232">
    <property type="entry name" value="H2TH"/>
    <property type="match status" value="1"/>
</dbReference>
<feature type="domain" description="FPG-type" evidence="17">
    <location>
        <begin position="222"/>
        <end position="256"/>
    </location>
</feature>
<dbReference type="PANTHER" id="PTHR22993">
    <property type="entry name" value="FORMAMIDOPYRIMIDINE-DNA GLYCOSYLASE"/>
    <property type="match status" value="1"/>
</dbReference>
<accession>A0A1F5F3H9</accession>
<dbReference type="InterPro" id="IPR015886">
    <property type="entry name" value="H2TH_FPG"/>
</dbReference>
<dbReference type="InterPro" id="IPR000214">
    <property type="entry name" value="Znf_DNA_glyclase/AP_lyase"/>
</dbReference>
<feature type="domain" description="Formamidopyrimidine-DNA glycosylase catalytic" evidence="18">
    <location>
        <begin position="2"/>
        <end position="107"/>
    </location>
</feature>
<evidence type="ECO:0000256" key="10">
    <source>
        <dbReference type="ARBA" id="ARBA00023125"/>
    </source>
</evidence>
<dbReference type="Pfam" id="PF06831">
    <property type="entry name" value="H2TH"/>
    <property type="match status" value="1"/>
</dbReference>
<protein>
    <submittedName>
        <fullName evidence="19">DNA-formamidopyrimidine glycosylase</fullName>
    </submittedName>
</protein>
<evidence type="ECO:0000256" key="3">
    <source>
        <dbReference type="ARBA" id="ARBA00009409"/>
    </source>
</evidence>
<dbReference type="SUPFAM" id="SSF57716">
    <property type="entry name" value="Glucocorticoid receptor-like (DNA-binding domain)"/>
    <property type="match status" value="1"/>
</dbReference>
<comment type="subunit">
    <text evidence="4">Monomer.</text>
</comment>
<keyword evidence="6" id="KW-0227">DNA damage</keyword>
<keyword evidence="5" id="KW-0479">Metal-binding</keyword>
<evidence type="ECO:0000259" key="18">
    <source>
        <dbReference type="PROSITE" id="PS51068"/>
    </source>
</evidence>
<comment type="caution">
    <text evidence="19">The sequence shown here is derived from an EMBL/GenBank/DDBJ whole genome shotgun (WGS) entry which is preliminary data.</text>
</comment>
<gene>
    <name evidence="19" type="ORF">A2228_03665</name>
</gene>
<evidence type="ECO:0000256" key="5">
    <source>
        <dbReference type="ARBA" id="ARBA00022723"/>
    </source>
</evidence>
<comment type="catalytic activity">
    <reaction evidence="15">
        <text>2'-deoxyribonucleotide-(2'-deoxyribose 5'-phosphate)-2'-deoxyribonucleotide-DNA = a 3'-end 2'-deoxyribonucleotide-(2,3-dehydro-2,3-deoxyribose 5'-phosphate)-DNA + a 5'-end 5'-phospho-2'-deoxyribonucleoside-DNA + H(+)</text>
        <dbReference type="Rhea" id="RHEA:66592"/>
        <dbReference type="Rhea" id="RHEA-COMP:13180"/>
        <dbReference type="Rhea" id="RHEA-COMP:16897"/>
        <dbReference type="Rhea" id="RHEA-COMP:17067"/>
        <dbReference type="ChEBI" id="CHEBI:15378"/>
        <dbReference type="ChEBI" id="CHEBI:136412"/>
        <dbReference type="ChEBI" id="CHEBI:157695"/>
        <dbReference type="ChEBI" id="CHEBI:167181"/>
        <dbReference type="EC" id="4.2.99.18"/>
    </reaction>
</comment>
<evidence type="ECO:0000256" key="9">
    <source>
        <dbReference type="ARBA" id="ARBA00022833"/>
    </source>
</evidence>
<evidence type="ECO:0000313" key="19">
    <source>
        <dbReference type="EMBL" id="OGD74225.1"/>
    </source>
</evidence>
<sequence>MPELPEVETIRRQLATILVGRRVTGIEVREEKSYLGPKRVDQVITKVGRVGKYLYFDFADGSMWEIHLKMTGRLIWDRADYEKAKHTRVVVVMEGGKLYFWDTRKFGYIRVVSERKQLGKDPWEMSEAELMRKLQKTGRSVKEAILDQSLLAGVGNIYANDGLWEARINPKQKANTLTIPQVKKLLSSLRRVMERGLATGGASDNSYVNAKGEMGSYQNEFLVYGRTGEPCNRCGTKLERIVVGGRGTWVCQKCQL</sequence>
<evidence type="ECO:0000256" key="15">
    <source>
        <dbReference type="ARBA" id="ARBA00044632"/>
    </source>
</evidence>
<dbReference type="SUPFAM" id="SSF81624">
    <property type="entry name" value="N-terminal domain of MutM-like DNA repair proteins"/>
    <property type="match status" value="1"/>
</dbReference>
<evidence type="ECO:0000256" key="14">
    <source>
        <dbReference type="ARBA" id="ARBA00023295"/>
    </source>
</evidence>
<keyword evidence="9" id="KW-0862">Zinc</keyword>
<dbReference type="GO" id="GO:0006284">
    <property type="term" value="P:base-excision repair"/>
    <property type="evidence" value="ECO:0007669"/>
    <property type="project" value="InterPro"/>
</dbReference>
<keyword evidence="12" id="KW-0456">Lyase</keyword>
<dbReference type="NCBIfam" id="NF002211">
    <property type="entry name" value="PRK01103.1"/>
    <property type="match status" value="1"/>
</dbReference>
<dbReference type="NCBIfam" id="TIGR00577">
    <property type="entry name" value="fpg"/>
    <property type="match status" value="1"/>
</dbReference>
<dbReference type="InterPro" id="IPR010979">
    <property type="entry name" value="Ribosomal_uS13-like_H2TH"/>
</dbReference>
<keyword evidence="8" id="KW-0378">Hydrolase</keyword>
<dbReference type="PANTHER" id="PTHR22993:SF9">
    <property type="entry name" value="FORMAMIDOPYRIMIDINE-DNA GLYCOSYLASE"/>
    <property type="match status" value="1"/>
</dbReference>
<comment type="cofactor">
    <cofactor evidence="2">
        <name>Zn(2+)</name>
        <dbReference type="ChEBI" id="CHEBI:29105"/>
    </cofactor>
</comment>
<dbReference type="SMART" id="SM00898">
    <property type="entry name" value="Fapy_DNA_glyco"/>
    <property type="match status" value="1"/>
</dbReference>
<keyword evidence="10" id="KW-0238">DNA-binding</keyword>
<dbReference type="GO" id="GO:0003684">
    <property type="term" value="F:damaged DNA binding"/>
    <property type="evidence" value="ECO:0007669"/>
    <property type="project" value="InterPro"/>
</dbReference>
<organism evidence="19 20">
    <name type="scientific">Candidatus Collierbacteria bacterium RIFOXYA2_FULL_46_10</name>
    <dbReference type="NCBI Taxonomy" id="1817726"/>
    <lineage>
        <taxon>Bacteria</taxon>
        <taxon>Candidatus Collieribacteriota</taxon>
    </lineage>
</organism>
<evidence type="ECO:0000256" key="11">
    <source>
        <dbReference type="ARBA" id="ARBA00023204"/>
    </source>
</evidence>
<evidence type="ECO:0000256" key="6">
    <source>
        <dbReference type="ARBA" id="ARBA00022763"/>
    </source>
</evidence>
<dbReference type="SUPFAM" id="SSF46946">
    <property type="entry name" value="S13-like H2TH domain"/>
    <property type="match status" value="1"/>
</dbReference>
<keyword evidence="11" id="KW-0234">DNA repair</keyword>
<name>A0A1F5F3H9_9BACT</name>
<dbReference type="InterPro" id="IPR035937">
    <property type="entry name" value="FPG_N"/>
</dbReference>
<dbReference type="InterPro" id="IPR020629">
    <property type="entry name" value="FPG_Glyclase"/>
</dbReference>
<proteinExistence type="inferred from homology"/>
<dbReference type="GO" id="GO:0008270">
    <property type="term" value="F:zinc ion binding"/>
    <property type="evidence" value="ECO:0007669"/>
    <property type="project" value="UniProtKB-KW"/>
</dbReference>
<dbReference type="GO" id="GO:0140078">
    <property type="term" value="F:class I DNA-(apurinic or apyrimidinic site) endonuclease activity"/>
    <property type="evidence" value="ECO:0007669"/>
    <property type="project" value="UniProtKB-EC"/>
</dbReference>
<dbReference type="Gene3D" id="3.20.190.10">
    <property type="entry name" value="MutM-like, N-terminal"/>
    <property type="match status" value="1"/>
</dbReference>
<keyword evidence="13" id="KW-0511">Multifunctional enzyme</keyword>
<dbReference type="EMBL" id="MFAK01000038">
    <property type="protein sequence ID" value="OGD74225.1"/>
    <property type="molecule type" value="Genomic_DNA"/>
</dbReference>
<dbReference type="CDD" id="cd08966">
    <property type="entry name" value="EcFpg-like_N"/>
    <property type="match status" value="1"/>
</dbReference>
<dbReference type="Proteomes" id="UP000176191">
    <property type="component" value="Unassembled WGS sequence"/>
</dbReference>
<dbReference type="FunFam" id="1.10.8.50:FF:000003">
    <property type="entry name" value="Formamidopyrimidine-DNA glycosylase"/>
    <property type="match status" value="1"/>
</dbReference>
<dbReference type="Pfam" id="PF01149">
    <property type="entry name" value="Fapy_DNA_glyco"/>
    <property type="match status" value="1"/>
</dbReference>
<evidence type="ECO:0000256" key="4">
    <source>
        <dbReference type="ARBA" id="ARBA00011245"/>
    </source>
</evidence>
<dbReference type="GO" id="GO:0034039">
    <property type="term" value="F:8-oxo-7,8-dihydroguanine DNA N-glycosylase activity"/>
    <property type="evidence" value="ECO:0007669"/>
    <property type="project" value="TreeGrafter"/>
</dbReference>
<evidence type="ECO:0000256" key="1">
    <source>
        <dbReference type="ARBA" id="ARBA00001668"/>
    </source>
</evidence>
<keyword evidence="14" id="KW-0326">Glycosidase</keyword>